<dbReference type="Pfam" id="PF14905">
    <property type="entry name" value="OMP_b-brl_3"/>
    <property type="match status" value="2"/>
</dbReference>
<dbReference type="Proteomes" id="UP000645390">
    <property type="component" value="Unassembled WGS sequence"/>
</dbReference>
<accession>A0ABQ2BK38</accession>
<proteinExistence type="predicted"/>
<dbReference type="SUPFAM" id="SSF56935">
    <property type="entry name" value="Porins"/>
    <property type="match status" value="1"/>
</dbReference>
<evidence type="ECO:0000259" key="1">
    <source>
        <dbReference type="Pfam" id="PF14905"/>
    </source>
</evidence>
<comment type="caution">
    <text evidence="2">The sequence shown here is derived from an EMBL/GenBank/DDBJ whole genome shotgun (WGS) entry which is preliminary data.</text>
</comment>
<protein>
    <recommendedName>
        <fullName evidence="1">Outer membrane protein beta-barrel domain-containing protein</fullName>
    </recommendedName>
</protein>
<feature type="domain" description="Outer membrane protein beta-barrel" evidence="1">
    <location>
        <begin position="655"/>
        <end position="792"/>
    </location>
</feature>
<feature type="domain" description="Outer membrane protein beta-barrel" evidence="1">
    <location>
        <begin position="342"/>
        <end position="654"/>
    </location>
</feature>
<sequence length="803" mass="90941">MDEAILLNSVTIKGKRVGIKIRGDTTEYDPAAYNLRPNATVEDLLKQVQGMQVDRNGNITAQGKQVRRVLVDGEEFFGNDPTLVTKSLRADMVEKVQVFDKKSDQSAFTGINDGRDAKTVNVKLKRENKSGNFGRVELAVGNLGFYQGQGFYNRFHNDNKIAAYVFSNNTGNVGLSKRDRQQYSDGGVEATYNALDVDIWNGSYGGRGIPKSTGLGGQFSNKFNEGKVVMNMNYSYNNLNVLGSDFVERQENLPSAYLLSNSVRKFDNNDQKHNFNGDLKILLDTSSTLVVKINAGQIRRNTFNNFRAEIKDSIGNIINSNSRLFETFANKYAGTADLLYLKKLNKERRTISIGLNLFHTTSASSGTLISNTNTGVTSELNQLKYNDDHSSIINLKSTYTEPLTKSSTLSANLIWIFNSSRLNRETFDQARNSQISVLNEALSNDYRLEQVFQRGGLNYYFSTKKVRFQAGSDFAYVNFDQNDRSKNSFLRKEFYNLYPSAEFAYNFSAMETFSMKYNGYPTLPSIEQLQPVINNTDPLNLILGSIDLRQSFSNSISLNYIAFKTAKDIFMSGNFSFSQIKNPISVIVNTDSEGLSIYKYANLNNVSNLRYSGSFSYAAPLKLSNISFTIDGSMDGNRLNNIVNSKLSNNLLNMYKLTFGLGKAKKGLYNCGVSFGVIYNTNKNSLQPLLQNESWGYQTRPNLDFYLPFKMTIHTEVDYLFQGKTTSFTNDFSRVLWNSYIQKDFFKNSDLSIKLTLNDALNQNRGFERYITQNLVIQNTYDTIKRYFMFSCVWNFKKFNSVK</sequence>
<evidence type="ECO:0000313" key="3">
    <source>
        <dbReference type="Proteomes" id="UP000645390"/>
    </source>
</evidence>
<dbReference type="EMBL" id="BMDJ01000006">
    <property type="protein sequence ID" value="GGI26534.1"/>
    <property type="molecule type" value="Genomic_DNA"/>
</dbReference>
<reference evidence="3" key="1">
    <citation type="journal article" date="2019" name="Int. J. Syst. Evol. Microbiol.">
        <title>The Global Catalogue of Microorganisms (GCM) 10K type strain sequencing project: providing services to taxonomists for standard genome sequencing and annotation.</title>
        <authorList>
            <consortium name="The Broad Institute Genomics Platform"/>
            <consortium name="The Broad Institute Genome Sequencing Center for Infectious Disease"/>
            <person name="Wu L."/>
            <person name="Ma J."/>
        </authorList>
    </citation>
    <scope>NUCLEOTIDE SEQUENCE [LARGE SCALE GENOMIC DNA]</scope>
    <source>
        <strain evidence="3">CCM 8939</strain>
    </source>
</reference>
<name>A0ABQ2BK38_9SPHI</name>
<organism evidence="2 3">
    <name type="scientific">Pedobacter mendelii</name>
    <dbReference type="NCBI Taxonomy" id="1908240"/>
    <lineage>
        <taxon>Bacteria</taxon>
        <taxon>Pseudomonadati</taxon>
        <taxon>Bacteroidota</taxon>
        <taxon>Sphingobacteriia</taxon>
        <taxon>Sphingobacteriales</taxon>
        <taxon>Sphingobacteriaceae</taxon>
        <taxon>Pedobacter</taxon>
    </lineage>
</organism>
<gene>
    <name evidence="2" type="ORF">GCM10008119_23130</name>
</gene>
<evidence type="ECO:0000313" key="2">
    <source>
        <dbReference type="EMBL" id="GGI26534.1"/>
    </source>
</evidence>
<keyword evidence="3" id="KW-1185">Reference proteome</keyword>
<dbReference type="InterPro" id="IPR041700">
    <property type="entry name" value="OMP_b-brl_3"/>
</dbReference>